<organism evidence="9 10">
    <name type="scientific">Brachionus calyciflorus</name>
    <dbReference type="NCBI Taxonomy" id="104777"/>
    <lineage>
        <taxon>Eukaryota</taxon>
        <taxon>Metazoa</taxon>
        <taxon>Spiralia</taxon>
        <taxon>Gnathifera</taxon>
        <taxon>Rotifera</taxon>
        <taxon>Eurotatoria</taxon>
        <taxon>Monogononta</taxon>
        <taxon>Pseudotrocha</taxon>
        <taxon>Ploima</taxon>
        <taxon>Brachionidae</taxon>
        <taxon>Brachionus</taxon>
    </lineage>
</organism>
<evidence type="ECO:0000256" key="5">
    <source>
        <dbReference type="ARBA" id="ARBA00023180"/>
    </source>
</evidence>
<keyword evidence="7" id="KW-1133">Transmembrane helix</keyword>
<dbReference type="Gene3D" id="2.10.25.10">
    <property type="entry name" value="Laminin"/>
    <property type="match status" value="2"/>
</dbReference>
<dbReference type="FunFam" id="2.10.25.10:FF:000012">
    <property type="entry name" value="Delta-like protein"/>
    <property type="match status" value="1"/>
</dbReference>
<keyword evidence="3" id="KW-0677">Repeat</keyword>
<dbReference type="PRINTS" id="PR00010">
    <property type="entry name" value="EGFBLOOD"/>
</dbReference>
<dbReference type="GO" id="GO:0005886">
    <property type="term" value="C:plasma membrane"/>
    <property type="evidence" value="ECO:0007669"/>
    <property type="project" value="TreeGrafter"/>
</dbReference>
<dbReference type="Proteomes" id="UP000663879">
    <property type="component" value="Unassembled WGS sequence"/>
</dbReference>
<evidence type="ECO:0000256" key="4">
    <source>
        <dbReference type="ARBA" id="ARBA00023157"/>
    </source>
</evidence>
<keyword evidence="7" id="KW-0472">Membrane</keyword>
<feature type="non-terminal residue" evidence="9">
    <location>
        <position position="1"/>
    </location>
</feature>
<dbReference type="PROSITE" id="PS50026">
    <property type="entry name" value="EGF_3"/>
    <property type="match status" value="3"/>
</dbReference>
<feature type="disulfide bond" evidence="6">
    <location>
        <begin position="134"/>
        <end position="143"/>
    </location>
</feature>
<dbReference type="Pfam" id="PF00008">
    <property type="entry name" value="EGF"/>
    <property type="match status" value="1"/>
</dbReference>
<dbReference type="InterPro" id="IPR051022">
    <property type="entry name" value="Notch_Cell-Fate_Det"/>
</dbReference>
<keyword evidence="2" id="KW-0732">Signal</keyword>
<keyword evidence="4 6" id="KW-1015">Disulfide bond</keyword>
<evidence type="ECO:0000256" key="6">
    <source>
        <dbReference type="PROSITE-ProRule" id="PRU00076"/>
    </source>
</evidence>
<dbReference type="PANTHER" id="PTHR24049:SF22">
    <property type="entry name" value="DROSOPHILA CRUMBS HOMOLOG"/>
    <property type="match status" value="1"/>
</dbReference>
<protein>
    <recommendedName>
        <fullName evidence="8">EGF-like domain-containing protein</fullName>
    </recommendedName>
</protein>
<dbReference type="OrthoDB" id="430340at2759"/>
<dbReference type="InterPro" id="IPR000742">
    <property type="entry name" value="EGF"/>
</dbReference>
<accession>A0A814KIR9</accession>
<evidence type="ECO:0000313" key="9">
    <source>
        <dbReference type="EMBL" id="CAF1051393.1"/>
    </source>
</evidence>
<comment type="caution">
    <text evidence="6">Lacks conserved residue(s) required for the propagation of feature annotation.</text>
</comment>
<dbReference type="PROSITE" id="PS00022">
    <property type="entry name" value="EGF_1"/>
    <property type="match status" value="3"/>
</dbReference>
<dbReference type="GO" id="GO:0032991">
    <property type="term" value="C:protein-containing complex"/>
    <property type="evidence" value="ECO:0007669"/>
    <property type="project" value="TreeGrafter"/>
</dbReference>
<feature type="disulfide bond" evidence="6">
    <location>
        <begin position="77"/>
        <end position="94"/>
    </location>
</feature>
<dbReference type="SUPFAM" id="SSF57196">
    <property type="entry name" value="EGF/Laminin"/>
    <property type="match status" value="2"/>
</dbReference>
<name>A0A814KIR9_9BILA</name>
<feature type="domain" description="EGF-like" evidence="8">
    <location>
        <begin position="68"/>
        <end position="106"/>
    </location>
</feature>
<feature type="disulfide bond" evidence="6">
    <location>
        <begin position="96"/>
        <end position="105"/>
    </location>
</feature>
<evidence type="ECO:0000256" key="7">
    <source>
        <dbReference type="SAM" id="Phobius"/>
    </source>
</evidence>
<dbReference type="GO" id="GO:0045197">
    <property type="term" value="P:establishment or maintenance of epithelial cell apical/basal polarity"/>
    <property type="evidence" value="ECO:0007669"/>
    <property type="project" value="TreeGrafter"/>
</dbReference>
<dbReference type="EMBL" id="CAJNOC010005402">
    <property type="protein sequence ID" value="CAF1051393.1"/>
    <property type="molecule type" value="Genomic_DNA"/>
</dbReference>
<keyword evidence="5" id="KW-0325">Glycoprotein</keyword>
<feature type="domain" description="EGF-like" evidence="8">
    <location>
        <begin position="31"/>
        <end position="66"/>
    </location>
</feature>
<dbReference type="PANTHER" id="PTHR24049">
    <property type="entry name" value="CRUMBS FAMILY MEMBER"/>
    <property type="match status" value="1"/>
</dbReference>
<dbReference type="SMART" id="SM00181">
    <property type="entry name" value="EGF"/>
    <property type="match status" value="3"/>
</dbReference>
<feature type="transmembrane region" description="Helical" evidence="7">
    <location>
        <begin position="160"/>
        <end position="181"/>
    </location>
</feature>
<feature type="domain" description="EGF-like" evidence="8">
    <location>
        <begin position="108"/>
        <end position="144"/>
    </location>
</feature>
<keyword evidence="7" id="KW-0812">Transmembrane</keyword>
<evidence type="ECO:0000256" key="3">
    <source>
        <dbReference type="ARBA" id="ARBA00022737"/>
    </source>
</evidence>
<dbReference type="CDD" id="cd00054">
    <property type="entry name" value="EGF_CA"/>
    <property type="match status" value="1"/>
</dbReference>
<evidence type="ECO:0000256" key="2">
    <source>
        <dbReference type="ARBA" id="ARBA00022729"/>
    </source>
</evidence>
<keyword evidence="10" id="KW-1185">Reference proteome</keyword>
<evidence type="ECO:0000259" key="8">
    <source>
        <dbReference type="PROSITE" id="PS50026"/>
    </source>
</evidence>
<feature type="disulfide bond" evidence="6">
    <location>
        <begin position="35"/>
        <end position="45"/>
    </location>
</feature>
<dbReference type="AlphaFoldDB" id="A0A814KIR9"/>
<reference evidence="9" key="1">
    <citation type="submission" date="2021-02" db="EMBL/GenBank/DDBJ databases">
        <authorList>
            <person name="Nowell W R."/>
        </authorList>
    </citation>
    <scope>NUCLEOTIDE SEQUENCE</scope>
    <source>
        <strain evidence="9">Ploen Becks lab</strain>
    </source>
</reference>
<evidence type="ECO:0000256" key="1">
    <source>
        <dbReference type="ARBA" id="ARBA00022536"/>
    </source>
</evidence>
<proteinExistence type="predicted"/>
<feature type="disulfide bond" evidence="6">
    <location>
        <begin position="56"/>
        <end position="65"/>
    </location>
</feature>
<keyword evidence="1 6" id="KW-0245">EGF-like domain</keyword>
<sequence>QEDEIVTLTSFSSLDKLPISATLDFLSSKIDMTNCLSNCSNQGKCNITNGFAFCNCRKYFIGDKCEKDLRKCSSNPCFNGGSCVEMFELNKYECLCDEMFYGKNCEFKIDVCENETCSKHGYCKDFQSKPKCICDYLFSGDKCEIESGEIKAIKKTVTSASAVAIVCLVLFYSIFIIFDAIKFSSNILEIIKLLIKK</sequence>
<gene>
    <name evidence="9" type="ORF">OXX778_LOCUS18844</name>
</gene>
<comment type="caution">
    <text evidence="9">The sequence shown here is derived from an EMBL/GenBank/DDBJ whole genome shotgun (WGS) entry which is preliminary data.</text>
</comment>
<evidence type="ECO:0000313" key="10">
    <source>
        <dbReference type="Proteomes" id="UP000663879"/>
    </source>
</evidence>
<dbReference type="GO" id="GO:0007157">
    <property type="term" value="P:heterophilic cell-cell adhesion via plasma membrane cell adhesion molecules"/>
    <property type="evidence" value="ECO:0007669"/>
    <property type="project" value="TreeGrafter"/>
</dbReference>